<evidence type="ECO:0000256" key="3">
    <source>
        <dbReference type="SAM" id="Coils"/>
    </source>
</evidence>
<dbReference type="GO" id="GO:0006364">
    <property type="term" value="P:rRNA processing"/>
    <property type="evidence" value="ECO:0007669"/>
    <property type="project" value="UniProtKB-KW"/>
</dbReference>
<dbReference type="Proteomes" id="UP001054857">
    <property type="component" value="Unassembled WGS sequence"/>
</dbReference>
<comment type="similarity">
    <text evidence="1">Belongs to the TSR2 family.</text>
</comment>
<evidence type="ECO:0000313" key="6">
    <source>
        <dbReference type="Proteomes" id="UP001054857"/>
    </source>
</evidence>
<feature type="non-terminal residue" evidence="5">
    <location>
        <position position="1"/>
    </location>
</feature>
<feature type="region of interest" description="Disordered" evidence="4">
    <location>
        <begin position="181"/>
        <end position="252"/>
    </location>
</feature>
<accession>A0AAD3DGM2</accession>
<evidence type="ECO:0000313" key="5">
    <source>
        <dbReference type="EMBL" id="GFR41430.1"/>
    </source>
</evidence>
<reference evidence="5 6" key="1">
    <citation type="journal article" date="2021" name="Sci. Rep.">
        <title>Genome sequencing of the multicellular alga Astrephomene provides insights into convergent evolution of germ-soma differentiation.</title>
        <authorList>
            <person name="Yamashita S."/>
            <person name="Yamamoto K."/>
            <person name="Matsuzaki R."/>
            <person name="Suzuki S."/>
            <person name="Yamaguchi H."/>
            <person name="Hirooka S."/>
            <person name="Minakuchi Y."/>
            <person name="Miyagishima S."/>
            <person name="Kawachi M."/>
            <person name="Toyoda A."/>
            <person name="Nozaki H."/>
        </authorList>
    </citation>
    <scope>NUCLEOTIDE SEQUENCE [LARGE SCALE GENOMIC DNA]</scope>
    <source>
        <strain evidence="5 6">NIES-4017</strain>
    </source>
</reference>
<dbReference type="EMBL" id="BMAR01000001">
    <property type="protein sequence ID" value="GFR41430.1"/>
    <property type="molecule type" value="Genomic_DNA"/>
</dbReference>
<protein>
    <recommendedName>
        <fullName evidence="7">Pre-rRNA-processing protein TSR2</fullName>
    </recommendedName>
</protein>
<dbReference type="PANTHER" id="PTHR21250">
    <property type="entry name" value="PRE-RRNA-PROCESSING PROTEIN TSR2 HOMOLOG"/>
    <property type="match status" value="1"/>
</dbReference>
<evidence type="ECO:0000256" key="4">
    <source>
        <dbReference type="SAM" id="MobiDB-lite"/>
    </source>
</evidence>
<keyword evidence="2" id="KW-0698">rRNA processing</keyword>
<feature type="coiled-coil region" evidence="3">
    <location>
        <begin position="104"/>
        <end position="131"/>
    </location>
</feature>
<organism evidence="5 6">
    <name type="scientific">Astrephomene gubernaculifera</name>
    <dbReference type="NCBI Taxonomy" id="47775"/>
    <lineage>
        <taxon>Eukaryota</taxon>
        <taxon>Viridiplantae</taxon>
        <taxon>Chlorophyta</taxon>
        <taxon>core chlorophytes</taxon>
        <taxon>Chlorophyceae</taxon>
        <taxon>CS clade</taxon>
        <taxon>Chlamydomonadales</taxon>
        <taxon>Astrephomenaceae</taxon>
        <taxon>Astrephomene</taxon>
    </lineage>
</organism>
<evidence type="ECO:0000256" key="2">
    <source>
        <dbReference type="ARBA" id="ARBA00022552"/>
    </source>
</evidence>
<keyword evidence="6" id="KW-1185">Reference proteome</keyword>
<gene>
    <name evidence="5" type="ORF">Agub_g2118</name>
</gene>
<keyword evidence="3" id="KW-0175">Coiled coil</keyword>
<proteinExistence type="inferred from homology"/>
<evidence type="ECO:0008006" key="7">
    <source>
        <dbReference type="Google" id="ProtNLM"/>
    </source>
</evidence>
<dbReference type="InterPro" id="IPR019398">
    <property type="entry name" value="Pre-rRNA_process_TSR2"/>
</dbReference>
<feature type="compositionally biased region" description="Acidic residues" evidence="4">
    <location>
        <begin position="186"/>
        <end position="211"/>
    </location>
</feature>
<evidence type="ECO:0000256" key="1">
    <source>
        <dbReference type="ARBA" id="ARBA00006524"/>
    </source>
</evidence>
<name>A0AAD3DGM2_9CHLO</name>
<dbReference type="Pfam" id="PF10273">
    <property type="entry name" value="WGG"/>
    <property type="match status" value="1"/>
</dbReference>
<comment type="caution">
    <text evidence="5">The sequence shown here is derived from an EMBL/GenBank/DDBJ whole genome shotgun (WGS) entry which is preliminary data.</text>
</comment>
<sequence>NSLQAPSCALTSCCCIATFLHFFANRHSLRPFSLSIIAAMQLRNGTVVGQTTLQPQFRPLFEEGVRLVFSKWTALTLAVQNQWGGANSAEKAEVLFRDCLDWFYKKREHYADELEEELDDAILQDFNVEAEDGSPRLVAEALVKLYGELLAGGGSSAYLQELRSMAAAEVQQCKRQVVDLDGTVVAEEDADMDTSDEDDDDEDDEDDDMDADGAGGQQAPRAVPLEPPAPRVPVVDEDGFTMVQGKGRRGKR</sequence>
<dbReference type="AlphaFoldDB" id="A0AAD3DGM2"/>